<dbReference type="AlphaFoldDB" id="A0A9P5BYI3"/>
<proteinExistence type="predicted"/>
<feature type="compositionally biased region" description="Basic and acidic residues" evidence="1">
    <location>
        <begin position="1"/>
        <end position="11"/>
    </location>
</feature>
<evidence type="ECO:0000256" key="1">
    <source>
        <dbReference type="SAM" id="MobiDB-lite"/>
    </source>
</evidence>
<protein>
    <submittedName>
        <fullName evidence="2">Uncharacterized protein</fullName>
    </submittedName>
</protein>
<evidence type="ECO:0000313" key="3">
    <source>
        <dbReference type="Proteomes" id="UP000758155"/>
    </source>
</evidence>
<evidence type="ECO:0000313" key="2">
    <source>
        <dbReference type="EMBL" id="KAF3035921.1"/>
    </source>
</evidence>
<reference evidence="2" key="1">
    <citation type="submission" date="2019-04" db="EMBL/GenBank/DDBJ databases">
        <title>Sequencing of skin fungus with MAO and IRED activity.</title>
        <authorList>
            <person name="Marsaioli A.J."/>
            <person name="Bonatto J.M.C."/>
            <person name="Reis Junior O."/>
        </authorList>
    </citation>
    <scope>NUCLEOTIDE SEQUENCE</scope>
    <source>
        <strain evidence="2">28M1</strain>
    </source>
</reference>
<feature type="region of interest" description="Disordered" evidence="1">
    <location>
        <begin position="1"/>
        <end position="21"/>
    </location>
</feature>
<dbReference type="EMBL" id="SWKV01000054">
    <property type="protein sequence ID" value="KAF3035921.1"/>
    <property type="molecule type" value="Genomic_DNA"/>
</dbReference>
<gene>
    <name evidence="2" type="ORF">E8E12_004097</name>
</gene>
<name>A0A9P5BYI3_9PLEO</name>
<feature type="region of interest" description="Disordered" evidence="1">
    <location>
        <begin position="154"/>
        <end position="184"/>
    </location>
</feature>
<dbReference type="OrthoDB" id="3799596at2759"/>
<organism evidence="2 3">
    <name type="scientific">Didymella heteroderae</name>
    <dbReference type="NCBI Taxonomy" id="1769908"/>
    <lineage>
        <taxon>Eukaryota</taxon>
        <taxon>Fungi</taxon>
        <taxon>Dikarya</taxon>
        <taxon>Ascomycota</taxon>
        <taxon>Pezizomycotina</taxon>
        <taxon>Dothideomycetes</taxon>
        <taxon>Pleosporomycetidae</taxon>
        <taxon>Pleosporales</taxon>
        <taxon>Pleosporineae</taxon>
        <taxon>Didymellaceae</taxon>
        <taxon>Didymella</taxon>
    </lineage>
</organism>
<accession>A0A9P5BYI3</accession>
<dbReference type="Proteomes" id="UP000758155">
    <property type="component" value="Unassembled WGS sequence"/>
</dbReference>
<sequence length="212" mass="23097">MATKQASRDVRGAVAPPDPTIQALPKARNVRQDSVLGCTSPASTFGSQSVRSLSPRPNQCRDAVLPPSIQIANGTEFEIESPISPTGTLLSYTSNRAVDSGLLAVPALSEPQVAEYRFWVPCGRRSCAFGCGGAHEGENAAAKRLFREAENVNETQMEDEGYDHGPDENSFQEMPSDAPGQNTRCSVNFTKPVDEWRRFLRNKDRDVSVARV</sequence>
<keyword evidence="3" id="KW-1185">Reference proteome</keyword>
<comment type="caution">
    <text evidence="2">The sequence shown here is derived from an EMBL/GenBank/DDBJ whole genome shotgun (WGS) entry which is preliminary data.</text>
</comment>
<feature type="compositionally biased region" description="Polar residues" evidence="1">
    <location>
        <begin position="169"/>
        <end position="184"/>
    </location>
</feature>